<comment type="caution">
    <text evidence="1">The sequence shown here is derived from an EMBL/GenBank/DDBJ whole genome shotgun (WGS) entry which is preliminary data.</text>
</comment>
<evidence type="ECO:0000313" key="1">
    <source>
        <dbReference type="EMBL" id="KAK7940955.1"/>
    </source>
</evidence>
<protein>
    <submittedName>
        <fullName evidence="1">Uncharacterized protein</fullName>
    </submittedName>
</protein>
<accession>A0ABR1PWC3</accession>
<reference evidence="1 2" key="1">
    <citation type="submission" date="2023-01" db="EMBL/GenBank/DDBJ databases">
        <title>Analysis of 21 Apiospora genomes using comparative genomics revels a genus with tremendous synthesis potential of carbohydrate active enzymes and secondary metabolites.</title>
        <authorList>
            <person name="Sorensen T."/>
        </authorList>
    </citation>
    <scope>NUCLEOTIDE SEQUENCE [LARGE SCALE GENOMIC DNA]</scope>
    <source>
        <strain evidence="1 2">CBS 24483</strain>
    </source>
</reference>
<gene>
    <name evidence="1" type="ORF">PG986_013342</name>
</gene>
<sequence length="223" mass="25003">MINRTRWLEALVTASRGQQCRFPQASYPVPGSGGKLGIFILEAVQRFSHGNSFYEGTVAVPGFVAALEDTMGTMMLPAVGWASFTSSKQTLSALLIDIFVLYRDTTTTLYPRIMGQYWKLVDIDRREDLGQITRDKFPPHIHGPTLIELLRRPDRRPVKFEDSAIAASNPPRQGLPPLSERWRFAVLNLMQNKVVPTPVYLGCPRRSLMKLDSCGCMASCRCP</sequence>
<proteinExistence type="predicted"/>
<evidence type="ECO:0000313" key="2">
    <source>
        <dbReference type="Proteomes" id="UP001391051"/>
    </source>
</evidence>
<dbReference type="RefSeq" id="XP_066693707.1">
    <property type="nucleotide sequence ID" value="XM_066849564.1"/>
</dbReference>
<keyword evidence="2" id="KW-1185">Reference proteome</keyword>
<dbReference type="EMBL" id="JAQQWE010000009">
    <property type="protein sequence ID" value="KAK7940955.1"/>
    <property type="molecule type" value="Genomic_DNA"/>
</dbReference>
<dbReference type="Proteomes" id="UP001391051">
    <property type="component" value="Unassembled WGS sequence"/>
</dbReference>
<organism evidence="1 2">
    <name type="scientific">Apiospora aurea</name>
    <dbReference type="NCBI Taxonomy" id="335848"/>
    <lineage>
        <taxon>Eukaryota</taxon>
        <taxon>Fungi</taxon>
        <taxon>Dikarya</taxon>
        <taxon>Ascomycota</taxon>
        <taxon>Pezizomycotina</taxon>
        <taxon>Sordariomycetes</taxon>
        <taxon>Xylariomycetidae</taxon>
        <taxon>Amphisphaeriales</taxon>
        <taxon>Apiosporaceae</taxon>
        <taxon>Apiospora</taxon>
    </lineage>
</organism>
<name>A0ABR1PWC3_9PEZI</name>
<dbReference type="GeneID" id="92082626"/>